<dbReference type="Proteomes" id="UP000677265">
    <property type="component" value="Unassembled WGS sequence"/>
</dbReference>
<name>A0A942TAQ4_9BACI</name>
<dbReference type="EMBL" id="JAGYPE020000078">
    <property type="protein sequence ID" value="MCH6269073.1"/>
    <property type="molecule type" value="Genomic_DNA"/>
</dbReference>
<dbReference type="RefSeq" id="WP_213147859.1">
    <property type="nucleotide sequence ID" value="NZ_JAGYPE020000078.1"/>
</dbReference>
<sequence>MWIITRYLDSNISMFEFKTEQEARETLKKMKGYNVLSEVVYFNDPCFQQESA</sequence>
<protein>
    <submittedName>
        <fullName evidence="1">Uncharacterized protein</fullName>
    </submittedName>
</protein>
<proteinExistence type="predicted"/>
<organism evidence="1">
    <name type="scientific">Neobacillus citreus</name>
    <dbReference type="NCBI Taxonomy" id="2833578"/>
    <lineage>
        <taxon>Bacteria</taxon>
        <taxon>Bacillati</taxon>
        <taxon>Bacillota</taxon>
        <taxon>Bacilli</taxon>
        <taxon>Bacillales</taxon>
        <taxon>Bacillaceae</taxon>
        <taxon>Neobacillus</taxon>
    </lineage>
</organism>
<gene>
    <name evidence="2" type="ORF">KHB02_026445</name>
    <name evidence="1" type="ORF">KHB02_42420</name>
</gene>
<dbReference type="AlphaFoldDB" id="A0A942TAQ4"/>
<dbReference type="EMBL" id="JAGYPE010000010">
    <property type="protein sequence ID" value="MBS4188036.1"/>
    <property type="molecule type" value="Genomic_DNA"/>
</dbReference>
<comment type="caution">
    <text evidence="1">The sequence shown here is derived from an EMBL/GenBank/DDBJ whole genome shotgun (WGS) entry which is preliminary data.</text>
</comment>
<reference evidence="1" key="1">
    <citation type="submission" date="2021-05" db="EMBL/GenBank/DDBJ databases">
        <title>Novel Bacillus species.</title>
        <authorList>
            <person name="Liu G."/>
        </authorList>
    </citation>
    <scope>NUCLEOTIDE SEQUENCE</scope>
    <source>
        <strain evidence="1 3">FJAT-50051</strain>
    </source>
</reference>
<evidence type="ECO:0000313" key="3">
    <source>
        <dbReference type="Proteomes" id="UP000677265"/>
    </source>
</evidence>
<evidence type="ECO:0000313" key="2">
    <source>
        <dbReference type="EMBL" id="MCH6269073.1"/>
    </source>
</evidence>
<evidence type="ECO:0000313" key="1">
    <source>
        <dbReference type="EMBL" id="MBS4188036.1"/>
    </source>
</evidence>
<keyword evidence="3" id="KW-1185">Reference proteome</keyword>
<accession>A0A942TAQ4</accession>